<dbReference type="Gene3D" id="3.20.20.80">
    <property type="entry name" value="Glycosidases"/>
    <property type="match status" value="1"/>
</dbReference>
<dbReference type="InterPro" id="IPR018120">
    <property type="entry name" value="Glyco_hydro_1_AS"/>
</dbReference>
<accession>A0A679IIW7</accession>
<evidence type="ECO:0000256" key="6">
    <source>
        <dbReference type="RuleBase" id="RU004468"/>
    </source>
</evidence>
<gene>
    <name evidence="7" type="primary">celA</name>
    <name evidence="7" type="ORF">EsVE80_06390</name>
</gene>
<evidence type="ECO:0000313" key="8">
    <source>
        <dbReference type="Proteomes" id="UP000502998"/>
    </source>
</evidence>
<dbReference type="FunFam" id="3.20.20.80:FF:000004">
    <property type="entry name" value="Beta-glucosidase 6-phospho-beta-glucosidase"/>
    <property type="match status" value="1"/>
</dbReference>
<dbReference type="PROSITE" id="PS00572">
    <property type="entry name" value="GLYCOSYL_HYDROL_F1_1"/>
    <property type="match status" value="1"/>
</dbReference>
<reference evidence="7 8" key="1">
    <citation type="submission" date="2020-02" db="EMBL/GenBank/DDBJ databases">
        <title>Characterization of vanA genotype vancomycin-resistant Enterococcus saigonensis VE80.</title>
        <authorList>
            <person name="Harada T."/>
            <person name="Motooka D."/>
            <person name="Nakamura S."/>
            <person name="Yamamoto Y."/>
            <person name="Kawahara R."/>
            <person name="Kawatsu K."/>
        </authorList>
    </citation>
    <scope>NUCLEOTIDE SEQUENCE [LARGE SCALE GENOMIC DNA]</scope>
    <source>
        <strain evidence="7 8">VE80</strain>
    </source>
</reference>
<dbReference type="GO" id="GO:0005829">
    <property type="term" value="C:cytosol"/>
    <property type="evidence" value="ECO:0007669"/>
    <property type="project" value="TreeGrafter"/>
</dbReference>
<protein>
    <submittedName>
        <fullName evidence="7">6-phospho-beta-glucosidase</fullName>
    </submittedName>
</protein>
<evidence type="ECO:0000313" key="7">
    <source>
        <dbReference type="EMBL" id="BCA85116.1"/>
    </source>
</evidence>
<dbReference type="AlphaFoldDB" id="A0A679IIW7"/>
<proteinExistence type="inferred from homology"/>
<dbReference type="PANTHER" id="PTHR10353:SF85">
    <property type="entry name" value="ARYL-PHOSPHO-BETA-D-GLUCOSIDASE BGLA"/>
    <property type="match status" value="1"/>
</dbReference>
<comment type="similarity">
    <text evidence="1 5">Belongs to the glycosyl hydrolase 1 family.</text>
</comment>
<dbReference type="InterPro" id="IPR017853">
    <property type="entry name" value="GH"/>
</dbReference>
<dbReference type="PROSITE" id="PS00653">
    <property type="entry name" value="GLYCOSYL_HYDROL_F1_2"/>
    <property type="match status" value="1"/>
</dbReference>
<evidence type="ECO:0000256" key="5">
    <source>
        <dbReference type="RuleBase" id="RU003690"/>
    </source>
</evidence>
<keyword evidence="8" id="KW-1185">Reference proteome</keyword>
<evidence type="ECO:0000256" key="3">
    <source>
        <dbReference type="ARBA" id="ARBA00023295"/>
    </source>
</evidence>
<dbReference type="GO" id="GO:0016052">
    <property type="term" value="P:carbohydrate catabolic process"/>
    <property type="evidence" value="ECO:0007669"/>
    <property type="project" value="TreeGrafter"/>
</dbReference>
<dbReference type="EMBL" id="AP022822">
    <property type="protein sequence ID" value="BCA85116.1"/>
    <property type="molecule type" value="Genomic_DNA"/>
</dbReference>
<dbReference type="InterPro" id="IPR001360">
    <property type="entry name" value="Glyco_hydro_1"/>
</dbReference>
<dbReference type="PANTHER" id="PTHR10353">
    <property type="entry name" value="GLYCOSYL HYDROLASE"/>
    <property type="match status" value="1"/>
</dbReference>
<dbReference type="InterPro" id="IPR033132">
    <property type="entry name" value="GH_1_N_CS"/>
</dbReference>
<dbReference type="Proteomes" id="UP000502998">
    <property type="component" value="Chromosome"/>
</dbReference>
<dbReference type="GO" id="GO:0008422">
    <property type="term" value="F:beta-glucosidase activity"/>
    <property type="evidence" value="ECO:0007669"/>
    <property type="project" value="TreeGrafter"/>
</dbReference>
<evidence type="ECO:0000256" key="2">
    <source>
        <dbReference type="ARBA" id="ARBA00022801"/>
    </source>
</evidence>
<dbReference type="SUPFAM" id="SSF51445">
    <property type="entry name" value="(Trans)glycosidases"/>
    <property type="match status" value="1"/>
</dbReference>
<evidence type="ECO:0000256" key="1">
    <source>
        <dbReference type="ARBA" id="ARBA00010838"/>
    </source>
</evidence>
<keyword evidence="2 6" id="KW-0378">Hydrolase</keyword>
<evidence type="ECO:0000256" key="4">
    <source>
        <dbReference type="PROSITE-ProRule" id="PRU10055"/>
    </source>
</evidence>
<dbReference type="PRINTS" id="PR00131">
    <property type="entry name" value="GLHYDRLASE1"/>
</dbReference>
<dbReference type="RefSeq" id="WP_173102475.1">
    <property type="nucleotide sequence ID" value="NZ_AP022822.1"/>
</dbReference>
<name>A0A679IIW7_9ENTE</name>
<feature type="active site" description="Nucleophile" evidence="4">
    <location>
        <position position="377"/>
    </location>
</feature>
<sequence>MANKFPKDFLWGGAVAAHQVEGAWNVDKKGVSTADVMTAGANGVAREITKGIIEGKNYPNHEAIDFYHHYKEDIALFKELGLKAFRTSINWTRIFPNGDEEKPNEAGLQFYDDLFDELLKNNIEPVITLSHFEIPYHLYEEYGGFTNKKLIDFFVHYAKTVMTRYKDKVKYWMTFNEINNQADGQHTLHTWTNSALLFEEGDNKEALTFQAGLNELIASAKVVKLGHEINPDFQIGCMMAYVPVYPYSCNPSDLMASVKVMDRRFFYSDIHARGIIPAYAQKYWEQKGYEIEITQEERQALKEGTVDYIGFSYYMSGAVTTLPDVAGDEITEFPEAKVILNPYVSASDWGWQIDPVGLRYTLNIVYERYNLPLFIVENGFGAYDKLEDGKIHDPYRIDYLQKHIDQMALAVNVDGVDLMGYTPWGVIDLVSFGSGEMEKRYGFIYVDKDNAGNGTLKRLKKDSFAWYQKLIQEN</sequence>
<dbReference type="KEGG" id="esg:EsVE80_06390"/>
<dbReference type="Pfam" id="PF00232">
    <property type="entry name" value="Glyco_hydro_1"/>
    <property type="match status" value="1"/>
</dbReference>
<keyword evidence="3 6" id="KW-0326">Glycosidase</keyword>
<organism evidence="7 8">
    <name type="scientific">Enterococcus saigonensis</name>
    <dbReference type="NCBI Taxonomy" id="1805431"/>
    <lineage>
        <taxon>Bacteria</taxon>
        <taxon>Bacillati</taxon>
        <taxon>Bacillota</taxon>
        <taxon>Bacilli</taxon>
        <taxon>Lactobacillales</taxon>
        <taxon>Enterococcaceae</taxon>
        <taxon>Enterococcus</taxon>
    </lineage>
</organism>
<dbReference type="NCBIfam" id="NF007154">
    <property type="entry name" value="PRK09589.1"/>
    <property type="match status" value="1"/>
</dbReference>